<comment type="catalytic activity">
    <reaction evidence="4 5">
        <text>L-glutaminyl-[peptide chain release factor] + S-adenosyl-L-methionine = N(5)-methyl-L-glutaminyl-[peptide chain release factor] + S-adenosyl-L-homocysteine + H(+)</text>
        <dbReference type="Rhea" id="RHEA:42896"/>
        <dbReference type="Rhea" id="RHEA-COMP:10271"/>
        <dbReference type="Rhea" id="RHEA-COMP:10272"/>
        <dbReference type="ChEBI" id="CHEBI:15378"/>
        <dbReference type="ChEBI" id="CHEBI:30011"/>
        <dbReference type="ChEBI" id="CHEBI:57856"/>
        <dbReference type="ChEBI" id="CHEBI:59789"/>
        <dbReference type="ChEBI" id="CHEBI:61891"/>
        <dbReference type="EC" id="2.1.1.297"/>
    </reaction>
</comment>
<dbReference type="Proteomes" id="UP001565236">
    <property type="component" value="Unassembled WGS sequence"/>
</dbReference>
<dbReference type="InterPro" id="IPR002052">
    <property type="entry name" value="DNA_methylase_N6_adenine_CS"/>
</dbReference>
<dbReference type="NCBIfam" id="TIGR03534">
    <property type="entry name" value="RF_mod_PrmC"/>
    <property type="match status" value="1"/>
</dbReference>
<feature type="domain" description="Release factor glutamine methyltransferase N-terminal" evidence="7">
    <location>
        <begin position="9"/>
        <end position="76"/>
    </location>
</feature>
<evidence type="ECO:0000256" key="4">
    <source>
        <dbReference type="ARBA" id="ARBA00048391"/>
    </source>
</evidence>
<dbReference type="InterPro" id="IPR007848">
    <property type="entry name" value="Small_mtfrase_dom"/>
</dbReference>
<proteinExistence type="inferred from homology"/>
<evidence type="ECO:0000259" key="7">
    <source>
        <dbReference type="Pfam" id="PF17827"/>
    </source>
</evidence>
<feature type="domain" description="Methyltransferase small" evidence="6">
    <location>
        <begin position="112"/>
        <end position="195"/>
    </location>
</feature>
<dbReference type="GO" id="GO:0032259">
    <property type="term" value="P:methylation"/>
    <property type="evidence" value="ECO:0007669"/>
    <property type="project" value="UniProtKB-KW"/>
</dbReference>
<organism evidence="8 9">
    <name type="scientific">Ligilactobacillus faecis</name>
    <dbReference type="NCBI Taxonomy" id="762833"/>
    <lineage>
        <taxon>Bacteria</taxon>
        <taxon>Bacillati</taxon>
        <taxon>Bacillota</taxon>
        <taxon>Bacilli</taxon>
        <taxon>Lactobacillales</taxon>
        <taxon>Lactobacillaceae</taxon>
        <taxon>Ligilactobacillus</taxon>
    </lineage>
</organism>
<dbReference type="GO" id="GO:0102559">
    <property type="term" value="F:peptide chain release factor N(5)-glutamine methyltransferase activity"/>
    <property type="evidence" value="ECO:0007669"/>
    <property type="project" value="UniProtKB-EC"/>
</dbReference>
<dbReference type="SUPFAM" id="SSF53335">
    <property type="entry name" value="S-adenosyl-L-methionine-dependent methyltransferases"/>
    <property type="match status" value="1"/>
</dbReference>
<dbReference type="HAMAP" id="MF_02126">
    <property type="entry name" value="RF_methyltr_PrmC"/>
    <property type="match status" value="1"/>
</dbReference>
<dbReference type="InterPro" id="IPR004556">
    <property type="entry name" value="HemK-like"/>
</dbReference>
<dbReference type="Pfam" id="PF17827">
    <property type="entry name" value="PrmC_N"/>
    <property type="match status" value="1"/>
</dbReference>
<comment type="function">
    <text evidence="5">Methylates the class 1 translation termination release factors RF1/PrfA and RF2/PrfB on the glutamine residue of the universally conserved GGQ motif.</text>
</comment>
<dbReference type="InterPro" id="IPR019874">
    <property type="entry name" value="RF_methyltr_PrmC"/>
</dbReference>
<comment type="caution">
    <text evidence="5">Lacks conserved residue(s) required for the propagation of feature annotation.</text>
</comment>
<dbReference type="NCBIfam" id="TIGR00536">
    <property type="entry name" value="hemK_fam"/>
    <property type="match status" value="1"/>
</dbReference>
<evidence type="ECO:0000313" key="9">
    <source>
        <dbReference type="Proteomes" id="UP001565236"/>
    </source>
</evidence>
<reference evidence="8 9" key="1">
    <citation type="submission" date="2024-03" db="EMBL/GenBank/DDBJ databases">
        <title>Mouse gut bacterial collection (mGBC) of GemPharmatech.</title>
        <authorList>
            <person name="He Y."/>
            <person name="Dong L."/>
            <person name="Wu D."/>
            <person name="Gao X."/>
            <person name="Lin Z."/>
        </authorList>
    </citation>
    <scope>NUCLEOTIDE SEQUENCE [LARGE SCALE GENOMIC DNA]</scope>
    <source>
        <strain evidence="8 9">15-30</strain>
    </source>
</reference>
<evidence type="ECO:0000256" key="5">
    <source>
        <dbReference type="HAMAP-Rule" id="MF_02126"/>
    </source>
</evidence>
<feature type="binding site" evidence="5">
    <location>
        <position position="184"/>
    </location>
    <ligand>
        <name>S-adenosyl-L-methionine</name>
        <dbReference type="ChEBI" id="CHEBI:59789"/>
    </ligand>
</feature>
<feature type="binding site" evidence="5">
    <location>
        <position position="143"/>
    </location>
    <ligand>
        <name>S-adenosyl-L-methionine</name>
        <dbReference type="ChEBI" id="CHEBI:59789"/>
    </ligand>
</feature>
<evidence type="ECO:0000313" key="8">
    <source>
        <dbReference type="EMBL" id="MEY8662222.1"/>
    </source>
</evidence>
<dbReference type="PANTHER" id="PTHR18895">
    <property type="entry name" value="HEMK METHYLTRANSFERASE"/>
    <property type="match status" value="1"/>
</dbReference>
<protein>
    <recommendedName>
        <fullName evidence="5">Release factor glutamine methyltransferase</fullName>
        <shortName evidence="5">RF MTase</shortName>
        <ecNumber evidence="5">2.1.1.297</ecNumber>
    </recommendedName>
    <alternativeName>
        <fullName evidence="5">N5-glutamine methyltransferase PrmC</fullName>
    </alternativeName>
    <alternativeName>
        <fullName evidence="5">Protein-(glutamine-N5) MTase PrmC</fullName>
    </alternativeName>
    <alternativeName>
        <fullName evidence="5">Protein-glutamine N-methyltransferase PrmC</fullName>
    </alternativeName>
</protein>
<dbReference type="InterPro" id="IPR029063">
    <property type="entry name" value="SAM-dependent_MTases_sf"/>
</dbReference>
<dbReference type="RefSeq" id="WP_369941646.1">
    <property type="nucleotide sequence ID" value="NZ_JBCLUF010000013.1"/>
</dbReference>
<comment type="similarity">
    <text evidence="5">Belongs to the protein N5-glutamine methyltransferase family. PrmC subfamily.</text>
</comment>
<comment type="caution">
    <text evidence="8">The sequence shown here is derived from an EMBL/GenBank/DDBJ whole genome shotgun (WGS) entry which is preliminary data.</text>
</comment>
<dbReference type="Gene3D" id="3.40.50.150">
    <property type="entry name" value="Vaccinia Virus protein VP39"/>
    <property type="match status" value="1"/>
</dbReference>
<feature type="binding site" evidence="5">
    <location>
        <begin position="120"/>
        <end position="124"/>
    </location>
    <ligand>
        <name>S-adenosyl-L-methionine</name>
        <dbReference type="ChEBI" id="CHEBI:59789"/>
    </ligand>
</feature>
<accession>A0ABV4DR33</accession>
<evidence type="ECO:0000256" key="1">
    <source>
        <dbReference type="ARBA" id="ARBA00022603"/>
    </source>
</evidence>
<keyword evidence="1 5" id="KW-0489">Methyltransferase</keyword>
<feature type="binding site" evidence="5">
    <location>
        <begin position="184"/>
        <end position="187"/>
    </location>
    <ligand>
        <name>substrate</name>
    </ligand>
</feature>
<dbReference type="Pfam" id="PF05175">
    <property type="entry name" value="MTS"/>
    <property type="match status" value="1"/>
</dbReference>
<dbReference type="CDD" id="cd02440">
    <property type="entry name" value="AdoMet_MTases"/>
    <property type="match status" value="1"/>
</dbReference>
<dbReference type="PROSITE" id="PS00092">
    <property type="entry name" value="N6_MTASE"/>
    <property type="match status" value="1"/>
</dbReference>
<dbReference type="InterPro" id="IPR050320">
    <property type="entry name" value="N5-glutamine_MTase"/>
</dbReference>
<keyword evidence="9" id="KW-1185">Reference proteome</keyword>
<dbReference type="Gene3D" id="1.10.8.10">
    <property type="entry name" value="DNA helicase RuvA subunit, C-terminal domain"/>
    <property type="match status" value="1"/>
</dbReference>
<evidence type="ECO:0000259" key="6">
    <source>
        <dbReference type="Pfam" id="PF05175"/>
    </source>
</evidence>
<dbReference type="InterPro" id="IPR040758">
    <property type="entry name" value="PrmC_N"/>
</dbReference>
<sequence>MDKITVFKAQQWAFSFINKHQKEESAAELLLCGQFGWDTTQLLMHYQDELSTKEWNLFKQNVEKYCQGWPAQYLLGQAKFFGLDLKVTPATLIPRQETEELVEWVLADEPKKGAKLLDIGTGTGAIGLTLKHERPDLDVTLSDISSEALAVAKVNAANLKTEVKLKQGDLFENITGQFDIIVSNPPYIAENERNLMDESVLLHEPKLALFAPDNGLYLYKRLAQEIAPYLTSKARLYLEIGFAQGASVVALFEKTFPQAQVDLKYDLSGNARMVRVEF</sequence>
<gene>
    <name evidence="5 8" type="primary">prmC</name>
    <name evidence="8" type="ORF">AALT52_04865</name>
</gene>
<dbReference type="EMBL" id="JBCLUF010000013">
    <property type="protein sequence ID" value="MEY8662222.1"/>
    <property type="molecule type" value="Genomic_DNA"/>
</dbReference>
<keyword evidence="2 5" id="KW-0808">Transferase</keyword>
<keyword evidence="3 5" id="KW-0949">S-adenosyl-L-methionine</keyword>
<dbReference type="PANTHER" id="PTHR18895:SF74">
    <property type="entry name" value="MTRF1L RELEASE FACTOR GLUTAMINE METHYLTRANSFERASE"/>
    <property type="match status" value="1"/>
</dbReference>
<evidence type="ECO:0000256" key="3">
    <source>
        <dbReference type="ARBA" id="ARBA00022691"/>
    </source>
</evidence>
<dbReference type="EC" id="2.1.1.297" evidence="5"/>
<evidence type="ECO:0000256" key="2">
    <source>
        <dbReference type="ARBA" id="ARBA00022679"/>
    </source>
</evidence>
<name>A0ABV4DR33_9LACO</name>